<organism evidence="1 2">
    <name type="scientific">Salicibibacter kimchii</name>
    <dbReference type="NCBI Taxonomy" id="2099786"/>
    <lineage>
        <taxon>Bacteria</taxon>
        <taxon>Bacillati</taxon>
        <taxon>Bacillota</taxon>
        <taxon>Bacilli</taxon>
        <taxon>Bacillales</taxon>
        <taxon>Bacillaceae</taxon>
        <taxon>Salicibibacter</taxon>
    </lineage>
</organism>
<accession>A0A345C297</accession>
<dbReference type="RefSeq" id="WP_114375042.1">
    <property type="nucleotide sequence ID" value="NZ_CP031092.1"/>
</dbReference>
<dbReference type="KEGG" id="rue:DT065_15850"/>
<dbReference type="Proteomes" id="UP000252100">
    <property type="component" value="Chromosome"/>
</dbReference>
<dbReference type="AlphaFoldDB" id="A0A345C297"/>
<protein>
    <submittedName>
        <fullName evidence="1">Uncharacterized protein</fullName>
    </submittedName>
</protein>
<reference evidence="1 2" key="1">
    <citation type="journal article" date="2018" name="J. Microbiol.">
        <title>Salicibibacter kimchii gen. nov., sp. nov., a moderately halophilic and alkalitolerant bacterium in the family Bacillaceae, isolated from kimchi.</title>
        <authorList>
            <person name="Jang J.Y."/>
            <person name="Oh Y.J."/>
            <person name="Lim S.K."/>
            <person name="Park H.K."/>
            <person name="Lee C."/>
            <person name="Kim J.Y."/>
            <person name="Lee M.A."/>
            <person name="Choi H.J."/>
        </authorList>
    </citation>
    <scope>NUCLEOTIDE SEQUENCE [LARGE SCALE GENOMIC DNA]</scope>
    <source>
        <strain evidence="1 2">NKC1-1</strain>
    </source>
</reference>
<proteinExistence type="predicted"/>
<gene>
    <name evidence="1" type="ORF">DT065_15850</name>
</gene>
<evidence type="ECO:0000313" key="2">
    <source>
        <dbReference type="Proteomes" id="UP000252100"/>
    </source>
</evidence>
<dbReference type="EMBL" id="CP031092">
    <property type="protein sequence ID" value="AXF57328.1"/>
    <property type="molecule type" value="Genomic_DNA"/>
</dbReference>
<keyword evidence="2" id="KW-1185">Reference proteome</keyword>
<name>A0A345C297_9BACI</name>
<evidence type="ECO:0000313" key="1">
    <source>
        <dbReference type="EMBL" id="AXF57328.1"/>
    </source>
</evidence>
<sequence length="86" mass="9692">MDIDLTNKSVQIYIITVDGKKYIVYLNYVGTDVEVMVEDVETKERACSKESTEESTISGKQAAEKAVRISIKKLINHRNPNDTDTP</sequence>